<comment type="catalytic activity">
    <reaction evidence="10">
        <text>L-isoleucine + 2-oxoglutarate = (S)-3-methyl-2-oxopentanoate + L-glutamate</text>
        <dbReference type="Rhea" id="RHEA:24801"/>
        <dbReference type="ChEBI" id="CHEBI:16810"/>
        <dbReference type="ChEBI" id="CHEBI:29985"/>
        <dbReference type="ChEBI" id="CHEBI:35146"/>
        <dbReference type="ChEBI" id="CHEBI:58045"/>
        <dbReference type="EC" id="2.6.1.42"/>
    </reaction>
</comment>
<dbReference type="PANTHER" id="PTHR11825:SF44">
    <property type="entry name" value="BRANCHED-CHAIN-AMINO-ACID AMINOTRANSFERASE"/>
    <property type="match status" value="1"/>
</dbReference>
<dbReference type="EMBL" id="JAJSOF020000001">
    <property type="protein sequence ID" value="KAJ4451134.1"/>
    <property type="molecule type" value="Genomic_DNA"/>
</dbReference>
<evidence type="ECO:0000313" key="12">
    <source>
        <dbReference type="Proteomes" id="UP001148838"/>
    </source>
</evidence>
<dbReference type="SUPFAM" id="SSF56752">
    <property type="entry name" value="D-aminoacid aminotransferase-like PLP-dependent enzymes"/>
    <property type="match status" value="1"/>
</dbReference>
<comment type="catalytic activity">
    <reaction evidence="10">
        <text>L-valine + 2-oxoglutarate = 3-methyl-2-oxobutanoate + L-glutamate</text>
        <dbReference type="Rhea" id="RHEA:24813"/>
        <dbReference type="ChEBI" id="CHEBI:11851"/>
        <dbReference type="ChEBI" id="CHEBI:16810"/>
        <dbReference type="ChEBI" id="CHEBI:29985"/>
        <dbReference type="ChEBI" id="CHEBI:57762"/>
        <dbReference type="EC" id="2.6.1.42"/>
    </reaction>
</comment>
<dbReference type="InterPro" id="IPR018300">
    <property type="entry name" value="Aminotrans_IV_CS"/>
</dbReference>
<dbReference type="InterPro" id="IPR005786">
    <property type="entry name" value="B_amino_transII"/>
</dbReference>
<evidence type="ECO:0000256" key="8">
    <source>
        <dbReference type="RuleBase" id="RU004106"/>
    </source>
</evidence>
<dbReference type="InterPro" id="IPR001544">
    <property type="entry name" value="Aminotrans_IV"/>
</dbReference>
<dbReference type="Gene3D" id="3.30.470.10">
    <property type="match status" value="1"/>
</dbReference>
<dbReference type="PROSITE" id="PS00770">
    <property type="entry name" value="AA_TRANSFER_CLASS_4"/>
    <property type="match status" value="1"/>
</dbReference>
<comment type="catalytic activity">
    <reaction evidence="10">
        <text>L-leucine + 2-oxoglutarate = 4-methyl-2-oxopentanoate + L-glutamate</text>
        <dbReference type="Rhea" id="RHEA:18321"/>
        <dbReference type="ChEBI" id="CHEBI:16810"/>
        <dbReference type="ChEBI" id="CHEBI:17865"/>
        <dbReference type="ChEBI" id="CHEBI:29985"/>
        <dbReference type="ChEBI" id="CHEBI:57427"/>
        <dbReference type="EC" id="2.6.1.42"/>
    </reaction>
</comment>
<keyword evidence="12" id="KW-1185">Reference proteome</keyword>
<dbReference type="PANTHER" id="PTHR11825">
    <property type="entry name" value="SUBGROUP IIII AMINOTRANSFERASE"/>
    <property type="match status" value="1"/>
</dbReference>
<keyword evidence="3 10" id="KW-0032">Aminotransferase</keyword>
<protein>
    <recommendedName>
        <fullName evidence="10">Branched-chain-amino-acid aminotransferase</fullName>
        <ecNumber evidence="10">2.6.1.42</ecNumber>
    </recommendedName>
</protein>
<proteinExistence type="inferred from homology"/>
<dbReference type="Gene3D" id="3.20.10.10">
    <property type="entry name" value="D-amino Acid Aminotransferase, subunit A, domain 2"/>
    <property type="match status" value="1"/>
</dbReference>
<reference evidence="11 12" key="1">
    <citation type="journal article" date="2022" name="Allergy">
        <title>Genome assembly and annotation of Periplaneta americana reveal a comprehensive cockroach allergen profile.</title>
        <authorList>
            <person name="Wang L."/>
            <person name="Xiong Q."/>
            <person name="Saelim N."/>
            <person name="Wang L."/>
            <person name="Nong W."/>
            <person name="Wan A.T."/>
            <person name="Shi M."/>
            <person name="Liu X."/>
            <person name="Cao Q."/>
            <person name="Hui J.H.L."/>
            <person name="Sookrung N."/>
            <person name="Leung T.F."/>
            <person name="Tungtrongchitr A."/>
            <person name="Tsui S.K.W."/>
        </authorList>
    </citation>
    <scope>NUCLEOTIDE SEQUENCE [LARGE SCALE GENOMIC DNA]</scope>
    <source>
        <strain evidence="11">PWHHKU_190912</strain>
    </source>
</reference>
<name>A0ABQ8TWS2_PERAM</name>
<keyword evidence="6 9" id="KW-0663">Pyridoxal phosphate</keyword>
<evidence type="ECO:0000256" key="2">
    <source>
        <dbReference type="ARBA" id="ARBA00009320"/>
    </source>
</evidence>
<evidence type="ECO:0000256" key="10">
    <source>
        <dbReference type="RuleBase" id="RU004517"/>
    </source>
</evidence>
<accession>A0ABQ8TWS2</accession>
<keyword evidence="4 10" id="KW-0028">Amino-acid biosynthesis</keyword>
<sequence length="498" mass="55952">MFTKQEQRSWLKIQCALGRTARQYHEDLVETCGETVLPYRTVARCIRAFNEGRESKADVAQPQVALVSVTMSAVCSSWWETFSMSTAIGHIRQLMCLTWSQATKRNIEGGGFGPVLWIEFGVAQWSERLVRRTKDPDLTVQLASPEQLQPKPEVTDLQFGKNFTDHMLKILYHESLGGWQRPEIVPFENIVLHPAAKVLHYATELFEGMKAYRGVDGKIRIFRPDMNMERMNRSALRAGLPTFDGEQLIKCLCRLISIDQEWVPHSESSSLYIRPTLIGIDPSLGVAACGSAMLYTILCPVGSYFSGTGENPVSLLADPRFIRAWPGGCGDKKMGSNYAPTIQVQQEAQGRGLQQVLWLYGEENLITEVGTMNIFMVFINDRGEKELVTPPLDGLILPGITRASILHLSREWNEFPVSERRISMAEVINLLGQNRLLELFGAGTACVVSPVASIMYNGENLQIPTVKQEYPLYARLRKTLTDIQYGYVPHPWAVPIDP</sequence>
<keyword evidence="5 10" id="KW-0808">Transferase</keyword>
<organism evidence="11 12">
    <name type="scientific">Periplaneta americana</name>
    <name type="common">American cockroach</name>
    <name type="synonym">Blatta americana</name>
    <dbReference type="NCBI Taxonomy" id="6978"/>
    <lineage>
        <taxon>Eukaryota</taxon>
        <taxon>Metazoa</taxon>
        <taxon>Ecdysozoa</taxon>
        <taxon>Arthropoda</taxon>
        <taxon>Hexapoda</taxon>
        <taxon>Insecta</taxon>
        <taxon>Pterygota</taxon>
        <taxon>Neoptera</taxon>
        <taxon>Polyneoptera</taxon>
        <taxon>Dictyoptera</taxon>
        <taxon>Blattodea</taxon>
        <taxon>Blattoidea</taxon>
        <taxon>Blattidae</taxon>
        <taxon>Blattinae</taxon>
        <taxon>Periplaneta</taxon>
    </lineage>
</organism>
<comment type="similarity">
    <text evidence="2 8">Belongs to the class-IV pyridoxal-phosphate-dependent aminotransferase family.</text>
</comment>
<evidence type="ECO:0000256" key="1">
    <source>
        <dbReference type="ARBA" id="ARBA00001933"/>
    </source>
</evidence>
<comment type="cofactor">
    <cofactor evidence="1 9">
        <name>pyridoxal 5'-phosphate</name>
        <dbReference type="ChEBI" id="CHEBI:597326"/>
    </cofactor>
</comment>
<evidence type="ECO:0000256" key="9">
    <source>
        <dbReference type="RuleBase" id="RU004516"/>
    </source>
</evidence>
<evidence type="ECO:0000256" key="7">
    <source>
        <dbReference type="ARBA" id="ARBA00023304"/>
    </source>
</evidence>
<dbReference type="InterPro" id="IPR036038">
    <property type="entry name" value="Aminotransferase-like"/>
</dbReference>
<dbReference type="EC" id="2.6.1.42" evidence="10"/>
<evidence type="ECO:0000256" key="4">
    <source>
        <dbReference type="ARBA" id="ARBA00022605"/>
    </source>
</evidence>
<gene>
    <name evidence="11" type="ORF">ANN_02575</name>
</gene>
<evidence type="ECO:0000256" key="5">
    <source>
        <dbReference type="ARBA" id="ARBA00022679"/>
    </source>
</evidence>
<dbReference type="NCBIfam" id="TIGR01123">
    <property type="entry name" value="ilvE_II"/>
    <property type="match status" value="1"/>
</dbReference>
<dbReference type="CDD" id="cd01557">
    <property type="entry name" value="BCAT_beta_family"/>
    <property type="match status" value="1"/>
</dbReference>
<keyword evidence="7 10" id="KW-0100">Branched-chain amino acid biosynthesis</keyword>
<evidence type="ECO:0000313" key="11">
    <source>
        <dbReference type="EMBL" id="KAJ4451134.1"/>
    </source>
</evidence>
<dbReference type="InterPro" id="IPR043131">
    <property type="entry name" value="BCAT-like_N"/>
</dbReference>
<dbReference type="NCBIfam" id="NF009897">
    <property type="entry name" value="PRK13357.1"/>
    <property type="match status" value="1"/>
</dbReference>
<evidence type="ECO:0000256" key="3">
    <source>
        <dbReference type="ARBA" id="ARBA00022576"/>
    </source>
</evidence>
<comment type="caution">
    <text evidence="11">The sequence shown here is derived from an EMBL/GenBank/DDBJ whole genome shotgun (WGS) entry which is preliminary data.</text>
</comment>
<dbReference type="Proteomes" id="UP001148838">
    <property type="component" value="Unassembled WGS sequence"/>
</dbReference>
<dbReference type="InterPro" id="IPR033939">
    <property type="entry name" value="BCAT_family"/>
</dbReference>
<evidence type="ECO:0000256" key="6">
    <source>
        <dbReference type="ARBA" id="ARBA00022898"/>
    </source>
</evidence>
<dbReference type="InterPro" id="IPR043132">
    <property type="entry name" value="BCAT-like_C"/>
</dbReference>
<dbReference type="Pfam" id="PF01063">
    <property type="entry name" value="Aminotran_4"/>
    <property type="match status" value="1"/>
</dbReference>